<accession>A0AAW4YVK7</accession>
<reference evidence="2" key="1">
    <citation type="submission" date="2020-05" db="EMBL/GenBank/DDBJ databases">
        <authorList>
            <person name="Wang L."/>
            <person name="Shao Z."/>
        </authorList>
    </citation>
    <scope>NUCLEOTIDE SEQUENCE</scope>
    <source>
        <strain evidence="2">MCCC 1A05776</strain>
    </source>
</reference>
<feature type="compositionally biased region" description="Polar residues" evidence="1">
    <location>
        <begin position="127"/>
        <end position="141"/>
    </location>
</feature>
<reference evidence="2" key="2">
    <citation type="journal article" date="2021" name="Front. Microbiol.">
        <title>Aerobic Denitrification and Heterotrophic Sulfur Oxidation in the Genus Halomonas Revealed by Six Novel Species Characterizations and Genome-Based Analysis.</title>
        <authorList>
            <person name="Wang L."/>
            <person name="Shao Z."/>
        </authorList>
    </citation>
    <scope>NUCLEOTIDE SEQUENCE</scope>
    <source>
        <strain evidence="2">MCCC 1A05776</strain>
    </source>
</reference>
<dbReference type="RefSeq" id="WP_234239755.1">
    <property type="nucleotide sequence ID" value="NZ_JABFTS010000005.1"/>
</dbReference>
<sequence length="141" mass="15722">MGARGPKSEADKTLSVVTTTAFDRLQPPKGMAKAEKKIFQEIVNSVPPHWFNASHVPLMVQLVGHISASQKIAQHIAKLDIDDISNLQIYDRLLKMHDRETRAITSLYTKMRLSQQSTYTPKAGATAKNSHGNSISKKPWE</sequence>
<organism evidence="2 3">
    <name type="scientific">Billgrantia desiderata</name>
    <dbReference type="NCBI Taxonomy" id="52021"/>
    <lineage>
        <taxon>Bacteria</taxon>
        <taxon>Pseudomonadati</taxon>
        <taxon>Pseudomonadota</taxon>
        <taxon>Gammaproteobacteria</taxon>
        <taxon>Oceanospirillales</taxon>
        <taxon>Halomonadaceae</taxon>
        <taxon>Billgrantia</taxon>
    </lineage>
</organism>
<protein>
    <submittedName>
        <fullName evidence="2">Uncharacterized protein</fullName>
    </submittedName>
</protein>
<evidence type="ECO:0000313" key="2">
    <source>
        <dbReference type="EMBL" id="MCE8052287.1"/>
    </source>
</evidence>
<dbReference type="Proteomes" id="UP001320178">
    <property type="component" value="Unassembled WGS sequence"/>
</dbReference>
<dbReference type="EMBL" id="JABFTS010000005">
    <property type="protein sequence ID" value="MCE8052287.1"/>
    <property type="molecule type" value="Genomic_DNA"/>
</dbReference>
<evidence type="ECO:0000256" key="1">
    <source>
        <dbReference type="SAM" id="MobiDB-lite"/>
    </source>
</evidence>
<proteinExistence type="predicted"/>
<comment type="caution">
    <text evidence="2">The sequence shown here is derived from an EMBL/GenBank/DDBJ whole genome shotgun (WGS) entry which is preliminary data.</text>
</comment>
<gene>
    <name evidence="2" type="ORF">HOP61_13330</name>
</gene>
<dbReference type="AlphaFoldDB" id="A0AAW4YVK7"/>
<name>A0AAW4YVK7_9GAMM</name>
<feature type="region of interest" description="Disordered" evidence="1">
    <location>
        <begin position="118"/>
        <end position="141"/>
    </location>
</feature>
<evidence type="ECO:0000313" key="3">
    <source>
        <dbReference type="Proteomes" id="UP001320178"/>
    </source>
</evidence>